<dbReference type="RefSeq" id="WP_144846640.1">
    <property type="nucleotide sequence ID" value="NZ_VMRJ01000002.1"/>
</dbReference>
<comment type="caution">
    <text evidence="2">The sequence shown here is derived from an EMBL/GenBank/DDBJ whole genome shotgun (WGS) entry which is preliminary data.</text>
</comment>
<reference evidence="2 3" key="1">
    <citation type="submission" date="2019-07" db="EMBL/GenBank/DDBJ databases">
        <title>Hymenobacter sp. straun FUR1 Genome sequencing and assembly.</title>
        <authorList>
            <person name="Chhetri G."/>
        </authorList>
    </citation>
    <scope>NUCLEOTIDE SEQUENCE [LARGE SCALE GENOMIC DNA]</scope>
    <source>
        <strain evidence="2 3">Fur1</strain>
    </source>
</reference>
<keyword evidence="3" id="KW-1185">Reference proteome</keyword>
<feature type="signal peptide" evidence="1">
    <location>
        <begin position="1"/>
        <end position="20"/>
    </location>
</feature>
<gene>
    <name evidence="2" type="ORF">FNT36_09155</name>
</gene>
<name>A0A558BYQ0_9BACT</name>
<evidence type="ECO:0000313" key="3">
    <source>
        <dbReference type="Proteomes" id="UP000317624"/>
    </source>
</evidence>
<accession>A0A558BYQ0</accession>
<protein>
    <submittedName>
        <fullName evidence="2">Uncharacterized protein</fullName>
    </submittedName>
</protein>
<dbReference type="Proteomes" id="UP000317624">
    <property type="component" value="Unassembled WGS sequence"/>
</dbReference>
<proteinExistence type="predicted"/>
<evidence type="ECO:0000256" key="1">
    <source>
        <dbReference type="SAM" id="SignalP"/>
    </source>
</evidence>
<dbReference type="AlphaFoldDB" id="A0A558BYQ0"/>
<dbReference type="EMBL" id="VMRJ01000002">
    <property type="protein sequence ID" value="TVT41593.1"/>
    <property type="molecule type" value="Genomic_DNA"/>
</dbReference>
<evidence type="ECO:0000313" key="2">
    <source>
        <dbReference type="EMBL" id="TVT41593.1"/>
    </source>
</evidence>
<dbReference type="OrthoDB" id="572089at2"/>
<keyword evidence="1" id="KW-0732">Signal</keyword>
<sequence>MKKPLLTLALLSALAGSSFAQSSGAAYQNTDYTPKKAAIKYLPELETLVFEFQVAGNAGKTQPKPAGKTDGAPVLGYVFPTTLKSTDIGMGATDGIVAMALTSHPDFEDTPLWDENGDGNYTNDGLVWHAHWVVLIKDSRVAGGFSVKEFDHMGAAPKLPPTSAPGMHMYMDSPGFTVTMQGNTGRVVVPLNRINRRRDFKFDLVTCYMEVNASDKKRPMLGVYQVYGVMSGNLSLPYSVAATN</sequence>
<feature type="chain" id="PRO_5035306717" evidence="1">
    <location>
        <begin position="21"/>
        <end position="244"/>
    </location>
</feature>
<organism evidence="2 3">
    <name type="scientific">Hymenobacter setariae</name>
    <dbReference type="NCBI Taxonomy" id="2594794"/>
    <lineage>
        <taxon>Bacteria</taxon>
        <taxon>Pseudomonadati</taxon>
        <taxon>Bacteroidota</taxon>
        <taxon>Cytophagia</taxon>
        <taxon>Cytophagales</taxon>
        <taxon>Hymenobacteraceae</taxon>
        <taxon>Hymenobacter</taxon>
    </lineage>
</organism>